<keyword evidence="2" id="KW-1185">Reference proteome</keyword>
<sequence length="239" mass="25447">MPKSIAVVGAGPGLGLAVARRHAREGYTVILIARRQDQLETLRAELADEGAKVHIIAADLSEEGAGVQLAEQIRGAMGTPDIVYYAPGVRGYIPVADLTSADLREVIGVALYALVDLVHEFLPDMISRGHGAILAATAPSAVIGMPQLSATAVLGAQRNYLQALQAAVTDEHVYVGRLYIGATISNSAFHTQQETARAAGQPVIDLPVVDSAELADLLWNMHTNQHTHEVTYPADLFDR</sequence>
<dbReference type="Pfam" id="PF00106">
    <property type="entry name" value="adh_short"/>
    <property type="match status" value="1"/>
</dbReference>
<evidence type="ECO:0000313" key="2">
    <source>
        <dbReference type="Proteomes" id="UP000318297"/>
    </source>
</evidence>
<proteinExistence type="predicted"/>
<dbReference type="Proteomes" id="UP000318297">
    <property type="component" value="Unassembled WGS sequence"/>
</dbReference>
<accession>A0A561E884</accession>
<evidence type="ECO:0000313" key="1">
    <source>
        <dbReference type="EMBL" id="TWE11770.1"/>
    </source>
</evidence>
<dbReference type="OrthoDB" id="9799818at2"/>
<reference evidence="1 2" key="1">
    <citation type="submission" date="2019-06" db="EMBL/GenBank/DDBJ databases">
        <title>Sequencing the genomes of 1000 actinobacteria strains.</title>
        <authorList>
            <person name="Klenk H.-P."/>
        </authorList>
    </citation>
    <scope>NUCLEOTIDE SEQUENCE [LARGE SCALE GENOMIC DNA]</scope>
    <source>
        <strain evidence="1 2">DSM 19560</strain>
    </source>
</reference>
<dbReference type="AlphaFoldDB" id="A0A561E884"/>
<dbReference type="PANTHER" id="PTHR43431">
    <property type="entry name" value="OXIDOREDUCTASE, SHORT CHAIN DEHYDROGENASE/REDUCTASE FAMILY (AFU_ORTHOLOGUE AFUA_5G14000)"/>
    <property type="match status" value="1"/>
</dbReference>
<dbReference type="Gene3D" id="3.40.50.720">
    <property type="entry name" value="NAD(P)-binding Rossmann-like Domain"/>
    <property type="match status" value="1"/>
</dbReference>
<dbReference type="InterPro" id="IPR036291">
    <property type="entry name" value="NAD(P)-bd_dom_sf"/>
</dbReference>
<dbReference type="InterPro" id="IPR002347">
    <property type="entry name" value="SDR_fam"/>
</dbReference>
<protein>
    <submittedName>
        <fullName evidence="1">Short-subunit dehydrogenase</fullName>
    </submittedName>
</protein>
<dbReference type="SUPFAM" id="SSF51735">
    <property type="entry name" value="NAD(P)-binding Rossmann-fold domains"/>
    <property type="match status" value="1"/>
</dbReference>
<dbReference type="RefSeq" id="WP_145225252.1">
    <property type="nucleotide sequence ID" value="NZ_VIVQ01000001.1"/>
</dbReference>
<organism evidence="1 2">
    <name type="scientific">Rudaeicoccus suwonensis</name>
    <dbReference type="NCBI Taxonomy" id="657409"/>
    <lineage>
        <taxon>Bacteria</taxon>
        <taxon>Bacillati</taxon>
        <taxon>Actinomycetota</taxon>
        <taxon>Actinomycetes</taxon>
        <taxon>Micrococcales</taxon>
        <taxon>Dermacoccaceae</taxon>
        <taxon>Rudaeicoccus</taxon>
    </lineage>
</organism>
<comment type="caution">
    <text evidence="1">The sequence shown here is derived from an EMBL/GenBank/DDBJ whole genome shotgun (WGS) entry which is preliminary data.</text>
</comment>
<dbReference type="EMBL" id="VIVQ01000001">
    <property type="protein sequence ID" value="TWE11770.1"/>
    <property type="molecule type" value="Genomic_DNA"/>
</dbReference>
<gene>
    <name evidence="1" type="ORF">BKA23_0556</name>
</gene>
<name>A0A561E884_9MICO</name>
<dbReference type="PANTHER" id="PTHR43431:SF7">
    <property type="entry name" value="OXIDOREDUCTASE, SHORT CHAIN DEHYDROGENASE_REDUCTASE FAMILY (AFU_ORTHOLOGUE AFUA_5G14000)"/>
    <property type="match status" value="1"/>
</dbReference>